<gene>
    <name evidence="2" type="ORF">N657DRAFT_396197</name>
</gene>
<evidence type="ECO:0000313" key="2">
    <source>
        <dbReference type="EMBL" id="KAK4124561.1"/>
    </source>
</evidence>
<reference evidence="2" key="2">
    <citation type="submission" date="2023-05" db="EMBL/GenBank/DDBJ databases">
        <authorList>
            <consortium name="Lawrence Berkeley National Laboratory"/>
            <person name="Steindorff A."/>
            <person name="Hensen N."/>
            <person name="Bonometti L."/>
            <person name="Westerberg I."/>
            <person name="Brannstrom I.O."/>
            <person name="Guillou S."/>
            <person name="Cros-Aarteil S."/>
            <person name="Calhoun S."/>
            <person name="Haridas S."/>
            <person name="Kuo A."/>
            <person name="Mondo S."/>
            <person name="Pangilinan J."/>
            <person name="Riley R."/>
            <person name="Labutti K."/>
            <person name="Andreopoulos B."/>
            <person name="Lipzen A."/>
            <person name="Chen C."/>
            <person name="Yanf M."/>
            <person name="Daum C."/>
            <person name="Ng V."/>
            <person name="Clum A."/>
            <person name="Ohm R."/>
            <person name="Martin F."/>
            <person name="Silar P."/>
            <person name="Natvig D."/>
            <person name="Lalanne C."/>
            <person name="Gautier V."/>
            <person name="Ament-Velasquez S.L."/>
            <person name="Kruys A."/>
            <person name="Hutchinson M.I."/>
            <person name="Powell A.J."/>
            <person name="Barry K."/>
            <person name="Miller A.N."/>
            <person name="Grigoriev I.V."/>
            <person name="Debuchy R."/>
            <person name="Gladieux P."/>
            <person name="Thoren M.H."/>
            <person name="Johannesson H."/>
        </authorList>
    </citation>
    <scope>NUCLEOTIDE SEQUENCE</scope>
    <source>
        <strain evidence="2">CBS 731.68</strain>
    </source>
</reference>
<dbReference type="EMBL" id="MU853227">
    <property type="protein sequence ID" value="KAK4124561.1"/>
    <property type="molecule type" value="Genomic_DNA"/>
</dbReference>
<reference evidence="2" key="1">
    <citation type="journal article" date="2023" name="Mol. Phylogenet. Evol.">
        <title>Genome-scale phylogeny and comparative genomics of the fungal order Sordariales.</title>
        <authorList>
            <person name="Hensen N."/>
            <person name="Bonometti L."/>
            <person name="Westerberg I."/>
            <person name="Brannstrom I.O."/>
            <person name="Guillou S."/>
            <person name="Cros-Aarteil S."/>
            <person name="Calhoun S."/>
            <person name="Haridas S."/>
            <person name="Kuo A."/>
            <person name="Mondo S."/>
            <person name="Pangilinan J."/>
            <person name="Riley R."/>
            <person name="LaButti K."/>
            <person name="Andreopoulos B."/>
            <person name="Lipzen A."/>
            <person name="Chen C."/>
            <person name="Yan M."/>
            <person name="Daum C."/>
            <person name="Ng V."/>
            <person name="Clum A."/>
            <person name="Steindorff A."/>
            <person name="Ohm R.A."/>
            <person name="Martin F."/>
            <person name="Silar P."/>
            <person name="Natvig D.O."/>
            <person name="Lalanne C."/>
            <person name="Gautier V."/>
            <person name="Ament-Velasquez S.L."/>
            <person name="Kruys A."/>
            <person name="Hutchinson M.I."/>
            <person name="Powell A.J."/>
            <person name="Barry K."/>
            <person name="Miller A.N."/>
            <person name="Grigoriev I.V."/>
            <person name="Debuchy R."/>
            <person name="Gladieux P."/>
            <person name="Hiltunen Thoren M."/>
            <person name="Johannesson H."/>
        </authorList>
    </citation>
    <scope>NUCLEOTIDE SEQUENCE</scope>
    <source>
        <strain evidence="2">CBS 731.68</strain>
    </source>
</reference>
<dbReference type="GeneID" id="87823945"/>
<dbReference type="PROSITE" id="PS51257">
    <property type="entry name" value="PROKAR_LIPOPROTEIN"/>
    <property type="match status" value="1"/>
</dbReference>
<feature type="region of interest" description="Disordered" evidence="1">
    <location>
        <begin position="44"/>
        <end position="69"/>
    </location>
</feature>
<evidence type="ECO:0000313" key="3">
    <source>
        <dbReference type="Proteomes" id="UP001302602"/>
    </source>
</evidence>
<comment type="caution">
    <text evidence="2">The sequence shown here is derived from an EMBL/GenBank/DDBJ whole genome shotgun (WGS) entry which is preliminary data.</text>
</comment>
<organism evidence="2 3">
    <name type="scientific">Parathielavia appendiculata</name>
    <dbReference type="NCBI Taxonomy" id="2587402"/>
    <lineage>
        <taxon>Eukaryota</taxon>
        <taxon>Fungi</taxon>
        <taxon>Dikarya</taxon>
        <taxon>Ascomycota</taxon>
        <taxon>Pezizomycotina</taxon>
        <taxon>Sordariomycetes</taxon>
        <taxon>Sordariomycetidae</taxon>
        <taxon>Sordariales</taxon>
        <taxon>Chaetomiaceae</taxon>
        <taxon>Parathielavia</taxon>
    </lineage>
</organism>
<protein>
    <submittedName>
        <fullName evidence="2">Uncharacterized protein</fullName>
    </submittedName>
</protein>
<proteinExistence type="predicted"/>
<sequence length="121" mass="13526">MTRKTLTSHTTFASSSCMTSLASHTHLLSTHYRLPNDTRFILDNRSRATGPQGKSEYATHPSVTHSPSRHSLNTGDLYIQHLHYPALLATGIQSSCLLWYREHGVMVDLGSSSLMAWDTRI</sequence>
<keyword evidence="3" id="KW-1185">Reference proteome</keyword>
<evidence type="ECO:0000256" key="1">
    <source>
        <dbReference type="SAM" id="MobiDB-lite"/>
    </source>
</evidence>
<name>A0AAN6U3Q4_9PEZI</name>
<dbReference type="AlphaFoldDB" id="A0AAN6U3Q4"/>
<accession>A0AAN6U3Q4</accession>
<dbReference type="Proteomes" id="UP001302602">
    <property type="component" value="Unassembled WGS sequence"/>
</dbReference>
<dbReference type="RefSeq" id="XP_062648332.1">
    <property type="nucleotide sequence ID" value="XM_062787175.1"/>
</dbReference>